<accession>A0AAV6SKJ2</accession>
<proteinExistence type="predicted"/>
<evidence type="ECO:0000256" key="1">
    <source>
        <dbReference type="SAM" id="MobiDB-lite"/>
    </source>
</evidence>
<dbReference type="AlphaFoldDB" id="A0AAV6SKJ2"/>
<evidence type="ECO:0000313" key="2">
    <source>
        <dbReference type="EMBL" id="KAG7517002.1"/>
    </source>
</evidence>
<gene>
    <name evidence="2" type="ORF">JOB18_046811</name>
</gene>
<dbReference type="EMBL" id="JAGKHQ010000005">
    <property type="protein sequence ID" value="KAG7517002.1"/>
    <property type="molecule type" value="Genomic_DNA"/>
</dbReference>
<sequence length="54" mass="5469">MKKNPDPFAQRTGEVDAAIETTLERAIGATGIPSSGHVDVGSSNAGKRTIGVCG</sequence>
<reference evidence="2 3" key="1">
    <citation type="journal article" date="2021" name="Sci. Rep.">
        <title>Chromosome anchoring in Senegalese sole (Solea senegalensis) reveals sex-associated markers and genome rearrangements in flatfish.</title>
        <authorList>
            <person name="Guerrero-Cozar I."/>
            <person name="Gomez-Garrido J."/>
            <person name="Berbel C."/>
            <person name="Martinez-Blanch J.F."/>
            <person name="Alioto T."/>
            <person name="Claros M.G."/>
            <person name="Gagnaire P.A."/>
            <person name="Manchado M."/>
        </authorList>
    </citation>
    <scope>NUCLEOTIDE SEQUENCE [LARGE SCALE GENOMIC DNA]</scope>
    <source>
        <strain evidence="2">Sse05_10M</strain>
    </source>
</reference>
<organism evidence="2 3">
    <name type="scientific">Solea senegalensis</name>
    <name type="common">Senegalese sole</name>
    <dbReference type="NCBI Taxonomy" id="28829"/>
    <lineage>
        <taxon>Eukaryota</taxon>
        <taxon>Metazoa</taxon>
        <taxon>Chordata</taxon>
        <taxon>Craniata</taxon>
        <taxon>Vertebrata</taxon>
        <taxon>Euteleostomi</taxon>
        <taxon>Actinopterygii</taxon>
        <taxon>Neopterygii</taxon>
        <taxon>Teleostei</taxon>
        <taxon>Neoteleostei</taxon>
        <taxon>Acanthomorphata</taxon>
        <taxon>Carangaria</taxon>
        <taxon>Pleuronectiformes</taxon>
        <taxon>Pleuronectoidei</taxon>
        <taxon>Soleidae</taxon>
        <taxon>Solea</taxon>
    </lineage>
</organism>
<feature type="region of interest" description="Disordered" evidence="1">
    <location>
        <begin position="30"/>
        <end position="54"/>
    </location>
</feature>
<comment type="caution">
    <text evidence="2">The sequence shown here is derived from an EMBL/GenBank/DDBJ whole genome shotgun (WGS) entry which is preliminary data.</text>
</comment>
<evidence type="ECO:0000313" key="3">
    <source>
        <dbReference type="Proteomes" id="UP000693946"/>
    </source>
</evidence>
<keyword evidence="3" id="KW-1185">Reference proteome</keyword>
<name>A0AAV6SKJ2_SOLSE</name>
<dbReference type="Proteomes" id="UP000693946">
    <property type="component" value="Linkage Group LG13"/>
</dbReference>
<protein>
    <submittedName>
        <fullName evidence="2">Uncharacterized protein</fullName>
    </submittedName>
</protein>